<organism evidence="1">
    <name type="scientific">marine sediment metagenome</name>
    <dbReference type="NCBI Taxonomy" id="412755"/>
    <lineage>
        <taxon>unclassified sequences</taxon>
        <taxon>metagenomes</taxon>
        <taxon>ecological metagenomes</taxon>
    </lineage>
</organism>
<accession>A0A0F9HM39</accession>
<sequence length="85" mass="9770">MVWNHRVVKREQKLPDGMVDITYHIHEAYYDKVGAKADSITSDAVAPLGHTLLELREELERMVRAVSLAICDPIEKDTVLNYEDF</sequence>
<evidence type="ECO:0000313" key="1">
    <source>
        <dbReference type="EMBL" id="KKM16227.1"/>
    </source>
</evidence>
<gene>
    <name evidence="1" type="ORF">LCGC14_1687890</name>
</gene>
<proteinExistence type="predicted"/>
<name>A0A0F9HM39_9ZZZZ</name>
<dbReference type="EMBL" id="LAZR01014719">
    <property type="protein sequence ID" value="KKM16227.1"/>
    <property type="molecule type" value="Genomic_DNA"/>
</dbReference>
<comment type="caution">
    <text evidence="1">The sequence shown here is derived from an EMBL/GenBank/DDBJ whole genome shotgun (WGS) entry which is preliminary data.</text>
</comment>
<reference evidence="1" key="1">
    <citation type="journal article" date="2015" name="Nature">
        <title>Complex archaea that bridge the gap between prokaryotes and eukaryotes.</title>
        <authorList>
            <person name="Spang A."/>
            <person name="Saw J.H."/>
            <person name="Jorgensen S.L."/>
            <person name="Zaremba-Niedzwiedzka K."/>
            <person name="Martijn J."/>
            <person name="Lind A.E."/>
            <person name="van Eijk R."/>
            <person name="Schleper C."/>
            <person name="Guy L."/>
            <person name="Ettema T.J."/>
        </authorList>
    </citation>
    <scope>NUCLEOTIDE SEQUENCE</scope>
</reference>
<protein>
    <submittedName>
        <fullName evidence="1">Uncharacterized protein</fullName>
    </submittedName>
</protein>
<dbReference type="AlphaFoldDB" id="A0A0F9HM39"/>